<organism evidence="1 2">
    <name type="scientific">Williamwhitmania taraxaci</name>
    <dbReference type="NCBI Taxonomy" id="1640674"/>
    <lineage>
        <taxon>Bacteria</taxon>
        <taxon>Pseudomonadati</taxon>
        <taxon>Bacteroidota</taxon>
        <taxon>Bacteroidia</taxon>
        <taxon>Bacteroidales</taxon>
        <taxon>Williamwhitmaniaceae</taxon>
        <taxon>Williamwhitmania</taxon>
    </lineage>
</organism>
<evidence type="ECO:0000313" key="2">
    <source>
        <dbReference type="Proteomes" id="UP000199452"/>
    </source>
</evidence>
<dbReference type="Proteomes" id="UP000199452">
    <property type="component" value="Unassembled WGS sequence"/>
</dbReference>
<reference evidence="1 2" key="1">
    <citation type="submission" date="2016-09" db="EMBL/GenBank/DDBJ databases">
        <authorList>
            <person name="Capua I."/>
            <person name="De Benedictis P."/>
            <person name="Joannis T."/>
            <person name="Lombin L.H."/>
            <person name="Cattoli G."/>
        </authorList>
    </citation>
    <scope>NUCLEOTIDE SEQUENCE [LARGE SCALE GENOMIC DNA]</scope>
    <source>
        <strain evidence="1 2">A7P-90m</strain>
    </source>
</reference>
<dbReference type="EMBL" id="FMYP01000067">
    <property type="protein sequence ID" value="SDC97275.1"/>
    <property type="molecule type" value="Genomic_DNA"/>
</dbReference>
<dbReference type="STRING" id="1640674.SAMN05216323_106711"/>
<dbReference type="AlphaFoldDB" id="A0A1G6QZN6"/>
<gene>
    <name evidence="1" type="ORF">SAMN05216323_106711</name>
</gene>
<name>A0A1G6QZN6_9BACT</name>
<protein>
    <submittedName>
        <fullName evidence="1">Uncharacterized protein</fullName>
    </submittedName>
</protein>
<proteinExistence type="predicted"/>
<evidence type="ECO:0000313" key="1">
    <source>
        <dbReference type="EMBL" id="SDC97275.1"/>
    </source>
</evidence>
<keyword evidence="2" id="KW-1185">Reference proteome</keyword>
<sequence length="143" mass="15653">MTSGRASIIVNTGMSVAGTKAELSVDLRYSFVLLWEYAEKKNTMGNEKSFTHKFGAEAMASVAGKMKVETTFSWLRIDAFAPLNSPVSYELLNGLKPGKNAIWTLILSRKLPAGIEINLGYNGRYIADGKIIHSGSMEVRASF</sequence>
<accession>A0A1G6QZN6</accession>